<organism evidence="1 2">
    <name type="scientific">Chryseobacterium polytrichastri</name>
    <dbReference type="NCBI Taxonomy" id="1302687"/>
    <lineage>
        <taxon>Bacteria</taxon>
        <taxon>Pseudomonadati</taxon>
        <taxon>Bacteroidota</taxon>
        <taxon>Flavobacteriia</taxon>
        <taxon>Flavobacteriales</taxon>
        <taxon>Weeksellaceae</taxon>
        <taxon>Chryseobacterium group</taxon>
        <taxon>Chryseobacterium</taxon>
    </lineage>
</organism>
<dbReference type="AlphaFoldDB" id="A0A1M7KIR9"/>
<evidence type="ECO:0000313" key="1">
    <source>
        <dbReference type="EMBL" id="SHM65287.1"/>
    </source>
</evidence>
<keyword evidence="2" id="KW-1185">Reference proteome</keyword>
<sequence length="36" mass="4306">MLGKLKPNLRYNLLKNRLMELINMEHPLVKLVQEIC</sequence>
<dbReference type="Proteomes" id="UP000184364">
    <property type="component" value="Unassembled WGS sequence"/>
</dbReference>
<name>A0A1M7KIR9_9FLAO</name>
<evidence type="ECO:0000313" key="2">
    <source>
        <dbReference type="Proteomes" id="UP000184364"/>
    </source>
</evidence>
<reference evidence="2" key="1">
    <citation type="submission" date="2016-11" db="EMBL/GenBank/DDBJ databases">
        <authorList>
            <person name="Varghese N."/>
            <person name="Submissions S."/>
        </authorList>
    </citation>
    <scope>NUCLEOTIDE SEQUENCE [LARGE SCALE GENOMIC DNA]</scope>
    <source>
        <strain evidence="2">DSM 26899</strain>
    </source>
</reference>
<proteinExistence type="predicted"/>
<dbReference type="EMBL" id="FRAV01000064">
    <property type="protein sequence ID" value="SHM65287.1"/>
    <property type="molecule type" value="Genomic_DNA"/>
</dbReference>
<gene>
    <name evidence="1" type="ORF">SAMN05444267_10643</name>
</gene>
<accession>A0A1M7KIR9</accession>
<protein>
    <submittedName>
        <fullName evidence="1">Uncharacterized protein</fullName>
    </submittedName>
</protein>